<dbReference type="Proteomes" id="UP000886998">
    <property type="component" value="Unassembled WGS sequence"/>
</dbReference>
<gene>
    <name evidence="1" type="ORF">TNIN_25891</name>
</gene>
<dbReference type="EMBL" id="BMAV01018219">
    <property type="protein sequence ID" value="GFY70399.1"/>
    <property type="molecule type" value="Genomic_DNA"/>
</dbReference>
<keyword evidence="2" id="KW-1185">Reference proteome</keyword>
<reference evidence="1" key="1">
    <citation type="submission" date="2020-08" db="EMBL/GenBank/DDBJ databases">
        <title>Multicomponent nature underlies the extraordinary mechanical properties of spider dragline silk.</title>
        <authorList>
            <person name="Kono N."/>
            <person name="Nakamura H."/>
            <person name="Mori M."/>
            <person name="Yoshida Y."/>
            <person name="Ohtoshi R."/>
            <person name="Malay A.D."/>
            <person name="Moran D.A.P."/>
            <person name="Tomita M."/>
            <person name="Numata K."/>
            <person name="Arakawa K."/>
        </authorList>
    </citation>
    <scope>NUCLEOTIDE SEQUENCE</scope>
</reference>
<dbReference type="AlphaFoldDB" id="A0A8X7CFJ4"/>
<evidence type="ECO:0000313" key="1">
    <source>
        <dbReference type="EMBL" id="GFY70399.1"/>
    </source>
</evidence>
<name>A0A8X7CFJ4_9ARAC</name>
<sequence length="107" mass="12090">MSVFGKYFVKYLKCTFVKYFVNGFGKRSGSFQNIAKDLLVKNSASGDVKNSEEMCCSRNANGGNHNREECSQTNAYVDSWKLRGLFDVLQRKTPYRNLDAPALGEND</sequence>
<proteinExistence type="predicted"/>
<accession>A0A8X7CFJ4</accession>
<evidence type="ECO:0000313" key="2">
    <source>
        <dbReference type="Proteomes" id="UP000886998"/>
    </source>
</evidence>
<organism evidence="1 2">
    <name type="scientific">Trichonephila inaurata madagascariensis</name>
    <dbReference type="NCBI Taxonomy" id="2747483"/>
    <lineage>
        <taxon>Eukaryota</taxon>
        <taxon>Metazoa</taxon>
        <taxon>Ecdysozoa</taxon>
        <taxon>Arthropoda</taxon>
        <taxon>Chelicerata</taxon>
        <taxon>Arachnida</taxon>
        <taxon>Araneae</taxon>
        <taxon>Araneomorphae</taxon>
        <taxon>Entelegynae</taxon>
        <taxon>Araneoidea</taxon>
        <taxon>Nephilidae</taxon>
        <taxon>Trichonephila</taxon>
        <taxon>Trichonephila inaurata</taxon>
    </lineage>
</organism>
<protein>
    <submittedName>
        <fullName evidence="1">Uncharacterized protein</fullName>
    </submittedName>
</protein>
<comment type="caution">
    <text evidence="1">The sequence shown here is derived from an EMBL/GenBank/DDBJ whole genome shotgun (WGS) entry which is preliminary data.</text>
</comment>